<feature type="domain" description="CBS" evidence="12">
    <location>
        <begin position="535"/>
        <end position="590"/>
    </location>
</feature>
<dbReference type="SMART" id="SM00116">
    <property type="entry name" value="CBS"/>
    <property type="match status" value="2"/>
</dbReference>
<comment type="caution">
    <text evidence="13">The sequence shown here is derived from an EMBL/GenBank/DDBJ whole genome shotgun (WGS) entry which is preliminary data.</text>
</comment>
<comment type="subcellular location">
    <subcellularLocation>
        <location evidence="1">Membrane</location>
        <topology evidence="1">Multi-pass membrane protein</topology>
    </subcellularLocation>
</comment>
<dbReference type="InterPro" id="IPR000644">
    <property type="entry name" value="CBS_dom"/>
</dbReference>
<dbReference type="InterPro" id="IPR014743">
    <property type="entry name" value="Cl-channel_core"/>
</dbReference>
<keyword evidence="6 11" id="KW-0472">Membrane</keyword>
<dbReference type="PANTHER" id="PTHR43427:SF6">
    <property type="entry name" value="CHLORIDE CHANNEL PROTEIN CLC-E"/>
    <property type="match status" value="1"/>
</dbReference>
<organism evidence="13 14">
    <name type="scientific">Solitalea longa</name>
    <dbReference type="NCBI Taxonomy" id="2079460"/>
    <lineage>
        <taxon>Bacteria</taxon>
        <taxon>Pseudomonadati</taxon>
        <taxon>Bacteroidota</taxon>
        <taxon>Sphingobacteriia</taxon>
        <taxon>Sphingobacteriales</taxon>
        <taxon>Sphingobacteriaceae</taxon>
        <taxon>Solitalea</taxon>
    </lineage>
</organism>
<dbReference type="Gene3D" id="1.10.3080.10">
    <property type="entry name" value="Clc chloride channel"/>
    <property type="match status" value="1"/>
</dbReference>
<dbReference type="Pfam" id="PF00571">
    <property type="entry name" value="CBS"/>
    <property type="match status" value="2"/>
</dbReference>
<evidence type="ECO:0000256" key="3">
    <source>
        <dbReference type="ARBA" id="ARBA00022692"/>
    </source>
</evidence>
<evidence type="ECO:0000256" key="7">
    <source>
        <dbReference type="ARBA" id="ARBA00023173"/>
    </source>
</evidence>
<evidence type="ECO:0000259" key="12">
    <source>
        <dbReference type="PROSITE" id="PS51371"/>
    </source>
</evidence>
<feature type="domain" description="CBS" evidence="12">
    <location>
        <begin position="470"/>
        <end position="527"/>
    </location>
</feature>
<evidence type="ECO:0000313" key="14">
    <source>
        <dbReference type="Proteomes" id="UP000236893"/>
    </source>
</evidence>
<evidence type="ECO:0000313" key="13">
    <source>
        <dbReference type="EMBL" id="POY36660.1"/>
    </source>
</evidence>
<name>A0A2S5A239_9SPHI</name>
<keyword evidence="9" id="KW-0407">Ion channel</keyword>
<dbReference type="InterPro" id="IPR050368">
    <property type="entry name" value="ClC-type_chloride_channel"/>
</dbReference>
<feature type="transmembrane region" description="Helical" evidence="11">
    <location>
        <begin position="235"/>
        <end position="252"/>
    </location>
</feature>
<reference evidence="13 14" key="1">
    <citation type="submission" date="2018-01" db="EMBL/GenBank/DDBJ databases">
        <authorList>
            <person name="Gaut B.S."/>
            <person name="Morton B.R."/>
            <person name="Clegg M.T."/>
            <person name="Duvall M.R."/>
        </authorList>
    </citation>
    <scope>NUCLEOTIDE SEQUENCE [LARGE SCALE GENOMIC DNA]</scope>
    <source>
        <strain evidence="13 14">HR-AV</strain>
    </source>
</reference>
<accession>A0A2S5A239</accession>
<keyword evidence="5" id="KW-0406">Ion transport</keyword>
<dbReference type="CDD" id="cd00400">
    <property type="entry name" value="Voltage_gated_ClC"/>
    <property type="match status" value="1"/>
</dbReference>
<feature type="transmembrane region" description="Helical" evidence="11">
    <location>
        <begin position="158"/>
        <end position="184"/>
    </location>
</feature>
<evidence type="ECO:0000256" key="2">
    <source>
        <dbReference type="ARBA" id="ARBA00022448"/>
    </source>
</evidence>
<evidence type="ECO:0000256" key="5">
    <source>
        <dbReference type="ARBA" id="ARBA00023065"/>
    </source>
</evidence>
<keyword evidence="3 11" id="KW-0812">Transmembrane</keyword>
<dbReference type="RefSeq" id="WP_103788963.1">
    <property type="nucleotide sequence ID" value="NZ_PQVF01000006.1"/>
</dbReference>
<keyword evidence="7" id="KW-0869">Chloride channel</keyword>
<gene>
    <name evidence="13" type="ORF">C3K47_09835</name>
</gene>
<keyword evidence="10" id="KW-0129">CBS domain</keyword>
<keyword evidence="8" id="KW-0868">Chloride</keyword>
<evidence type="ECO:0000256" key="8">
    <source>
        <dbReference type="ARBA" id="ARBA00023214"/>
    </source>
</evidence>
<dbReference type="InterPro" id="IPR001807">
    <property type="entry name" value="ClC"/>
</dbReference>
<dbReference type="SUPFAM" id="SSF81340">
    <property type="entry name" value="Clc chloride channel"/>
    <property type="match status" value="1"/>
</dbReference>
<evidence type="ECO:0000256" key="11">
    <source>
        <dbReference type="SAM" id="Phobius"/>
    </source>
</evidence>
<keyword evidence="2" id="KW-0813">Transport</keyword>
<evidence type="ECO:0000256" key="6">
    <source>
        <dbReference type="ARBA" id="ARBA00023136"/>
    </source>
</evidence>
<evidence type="ECO:0000256" key="9">
    <source>
        <dbReference type="ARBA" id="ARBA00023303"/>
    </source>
</evidence>
<dbReference type="Gene3D" id="3.10.580.10">
    <property type="entry name" value="CBS-domain"/>
    <property type="match status" value="1"/>
</dbReference>
<feature type="transmembrane region" description="Helical" evidence="11">
    <location>
        <begin position="65"/>
        <end position="85"/>
    </location>
</feature>
<feature type="transmembrane region" description="Helical" evidence="11">
    <location>
        <begin position="387"/>
        <end position="409"/>
    </location>
</feature>
<dbReference type="PROSITE" id="PS51371">
    <property type="entry name" value="CBS"/>
    <property type="match status" value="2"/>
</dbReference>
<dbReference type="SUPFAM" id="SSF54631">
    <property type="entry name" value="CBS-domain pair"/>
    <property type="match status" value="1"/>
</dbReference>
<dbReference type="PRINTS" id="PR00762">
    <property type="entry name" value="CLCHANNEL"/>
</dbReference>
<dbReference type="CDD" id="cd02205">
    <property type="entry name" value="CBS_pair_SF"/>
    <property type="match status" value="1"/>
</dbReference>
<protein>
    <submittedName>
        <fullName evidence="13">Chloride channel protein</fullName>
    </submittedName>
</protein>
<proteinExistence type="predicted"/>
<feature type="transmembrane region" description="Helical" evidence="11">
    <location>
        <begin position="415"/>
        <end position="435"/>
    </location>
</feature>
<dbReference type="GO" id="GO:0034707">
    <property type="term" value="C:chloride channel complex"/>
    <property type="evidence" value="ECO:0007669"/>
    <property type="project" value="UniProtKB-KW"/>
</dbReference>
<feature type="transmembrane region" description="Helical" evidence="11">
    <location>
        <begin position="272"/>
        <end position="290"/>
    </location>
</feature>
<dbReference type="GO" id="GO:0005254">
    <property type="term" value="F:chloride channel activity"/>
    <property type="evidence" value="ECO:0007669"/>
    <property type="project" value="UniProtKB-KW"/>
</dbReference>
<evidence type="ECO:0000256" key="1">
    <source>
        <dbReference type="ARBA" id="ARBA00004141"/>
    </source>
</evidence>
<feature type="transmembrane region" description="Helical" evidence="11">
    <location>
        <begin position="21"/>
        <end position="45"/>
    </location>
</feature>
<dbReference type="Pfam" id="PF00654">
    <property type="entry name" value="Voltage_CLC"/>
    <property type="match status" value="1"/>
</dbReference>
<evidence type="ECO:0000256" key="4">
    <source>
        <dbReference type="ARBA" id="ARBA00022989"/>
    </source>
</evidence>
<feature type="transmembrane region" description="Helical" evidence="11">
    <location>
        <begin position="353"/>
        <end position="375"/>
    </location>
</feature>
<sequence>MFNLKWIRKPIFWLKHKLSRNQFLIVAGVLVGLTAGMASVILKTIVHYLHRSFTIDLPYNSDRYLVYFLPLIGLVLSVFITHQFFKGKDGRGIVNILNDIAVRSSLVDKTKMYSQIITSGITVGLGGSAGLESPIAVTGSAIGSNFGRIYGLNYKDRTLLLAAGASAGIAGAFNAPVTGIMFAAEVLLAGIGITEFIPLIIASVCGALCTKIIFNENILFHFKSLQHFNYWNVPFYVLLGIFCGLLSMYYASMALRIEHMFLRFKTQPYQRALVGGLLLIGLYFLFPPLMGEGYESVKKLANDEAISVFASSWLGTKLPSSVLIITLFIGIIGLIKVFATSITIFGGGNGGNFAPSLFVGAYVGYFFSSMFNLLGLERQLPVSNFTLVGMAGILSGVMYAPLTGIFLIAEVTGGYELMIPLMIVSVSAYLITRSVHKHSMDNRLMAEKGEIFTDDRDRNLLTSIKMAEFIDSSQETLAPTDSLADLIRIFRINKQERFAVIDDQQILKGIITFDMVRDDVFSNAQPETVLISDHMISPAAVININESLPQIMNKFDSTKSWHLPVVENKVFKGFISKSAILNSYRKQLIIHSGN</sequence>
<dbReference type="Proteomes" id="UP000236893">
    <property type="component" value="Unassembled WGS sequence"/>
</dbReference>
<feature type="transmembrane region" description="Helical" evidence="11">
    <location>
        <begin position="196"/>
        <end position="214"/>
    </location>
</feature>
<keyword evidence="14" id="KW-1185">Reference proteome</keyword>
<keyword evidence="4 11" id="KW-1133">Transmembrane helix</keyword>
<dbReference type="PANTHER" id="PTHR43427">
    <property type="entry name" value="CHLORIDE CHANNEL PROTEIN CLC-E"/>
    <property type="match status" value="1"/>
</dbReference>
<feature type="transmembrane region" description="Helical" evidence="11">
    <location>
        <begin position="322"/>
        <end position="347"/>
    </location>
</feature>
<dbReference type="OrthoDB" id="9812438at2"/>
<dbReference type="InterPro" id="IPR046342">
    <property type="entry name" value="CBS_dom_sf"/>
</dbReference>
<evidence type="ECO:0000256" key="10">
    <source>
        <dbReference type="PROSITE-ProRule" id="PRU00703"/>
    </source>
</evidence>
<dbReference type="AlphaFoldDB" id="A0A2S5A239"/>
<dbReference type="EMBL" id="PQVF01000006">
    <property type="protein sequence ID" value="POY36660.1"/>
    <property type="molecule type" value="Genomic_DNA"/>
</dbReference>